<feature type="compositionally biased region" description="Low complexity" evidence="3">
    <location>
        <begin position="151"/>
        <end position="168"/>
    </location>
</feature>
<feature type="compositionally biased region" description="Basic residues" evidence="3">
    <location>
        <begin position="554"/>
        <end position="565"/>
    </location>
</feature>
<evidence type="ECO:0000256" key="2">
    <source>
        <dbReference type="ARBA" id="ARBA00022829"/>
    </source>
</evidence>
<feature type="compositionally biased region" description="Low complexity" evidence="3">
    <location>
        <begin position="475"/>
        <end position="487"/>
    </location>
</feature>
<feature type="compositionally biased region" description="Basic and acidic residues" evidence="3">
    <location>
        <begin position="406"/>
        <end position="417"/>
    </location>
</feature>
<keyword evidence="6" id="KW-1185">Reference proteome</keyword>
<evidence type="ECO:0000259" key="4">
    <source>
        <dbReference type="Pfam" id="PF07557"/>
    </source>
</evidence>
<dbReference type="Proteomes" id="UP000095751">
    <property type="component" value="Unassembled WGS sequence"/>
</dbReference>
<dbReference type="InParanoid" id="A0A1E7FP81"/>
<proteinExistence type="inferred from homology"/>
<evidence type="ECO:0000313" key="5">
    <source>
        <dbReference type="EMBL" id="OEU19972.1"/>
    </source>
</evidence>
<dbReference type="InterPro" id="IPR011515">
    <property type="entry name" value="Shugoshin_C"/>
</dbReference>
<feature type="region of interest" description="Disordered" evidence="3">
    <location>
        <begin position="608"/>
        <end position="684"/>
    </location>
</feature>
<dbReference type="GO" id="GO:0045132">
    <property type="term" value="P:meiotic chromosome segregation"/>
    <property type="evidence" value="ECO:0007669"/>
    <property type="project" value="InterPro"/>
</dbReference>
<keyword evidence="2" id="KW-0159">Chromosome partition</keyword>
<dbReference type="OrthoDB" id="48091at2759"/>
<dbReference type="EMBL" id="KV784355">
    <property type="protein sequence ID" value="OEU19972.1"/>
    <property type="molecule type" value="Genomic_DNA"/>
</dbReference>
<dbReference type="Pfam" id="PF07557">
    <property type="entry name" value="Shugoshin_C"/>
    <property type="match status" value="1"/>
</dbReference>
<organism evidence="5 6">
    <name type="scientific">Fragilariopsis cylindrus CCMP1102</name>
    <dbReference type="NCBI Taxonomy" id="635003"/>
    <lineage>
        <taxon>Eukaryota</taxon>
        <taxon>Sar</taxon>
        <taxon>Stramenopiles</taxon>
        <taxon>Ochrophyta</taxon>
        <taxon>Bacillariophyta</taxon>
        <taxon>Bacillariophyceae</taxon>
        <taxon>Bacillariophycidae</taxon>
        <taxon>Bacillariales</taxon>
        <taxon>Bacillariaceae</taxon>
        <taxon>Fragilariopsis</taxon>
    </lineage>
</organism>
<feature type="region of interest" description="Disordered" evidence="3">
    <location>
        <begin position="148"/>
        <end position="256"/>
    </location>
</feature>
<evidence type="ECO:0000256" key="3">
    <source>
        <dbReference type="SAM" id="MobiDB-lite"/>
    </source>
</evidence>
<protein>
    <recommendedName>
        <fullName evidence="4">Shugoshin C-terminal domain-containing protein</fullName>
    </recommendedName>
</protein>
<reference evidence="5 6" key="1">
    <citation type="submission" date="2016-09" db="EMBL/GenBank/DDBJ databases">
        <title>Extensive genetic diversity and differential bi-allelic expression allows diatom success in the polar Southern Ocean.</title>
        <authorList>
            <consortium name="DOE Joint Genome Institute"/>
            <person name="Mock T."/>
            <person name="Otillar R.P."/>
            <person name="Strauss J."/>
            <person name="Dupont C."/>
            <person name="Frickenhaus S."/>
            <person name="Maumus F."/>
            <person name="Mcmullan M."/>
            <person name="Sanges R."/>
            <person name="Schmutz J."/>
            <person name="Toseland A."/>
            <person name="Valas R."/>
            <person name="Veluchamy A."/>
            <person name="Ward B.J."/>
            <person name="Allen A."/>
            <person name="Barry K."/>
            <person name="Falciatore A."/>
            <person name="Ferrante M."/>
            <person name="Fortunato A.E."/>
            <person name="Gloeckner G."/>
            <person name="Gruber A."/>
            <person name="Hipkin R."/>
            <person name="Janech M."/>
            <person name="Kroth P."/>
            <person name="Leese F."/>
            <person name="Lindquist E."/>
            <person name="Lyon B.R."/>
            <person name="Martin J."/>
            <person name="Mayer C."/>
            <person name="Parker M."/>
            <person name="Quesneville H."/>
            <person name="Raymond J."/>
            <person name="Uhlig C."/>
            <person name="Valentin K.U."/>
            <person name="Worden A.Z."/>
            <person name="Armbrust E.V."/>
            <person name="Bowler C."/>
            <person name="Green B."/>
            <person name="Moulton V."/>
            <person name="Van Oosterhout C."/>
            <person name="Grigoriev I."/>
        </authorList>
    </citation>
    <scope>NUCLEOTIDE SEQUENCE [LARGE SCALE GENOMIC DNA]</scope>
    <source>
        <strain evidence="5 6">CCMP1102</strain>
    </source>
</reference>
<comment type="similarity">
    <text evidence="1">Belongs to the shugoshin family.</text>
</comment>
<sequence>MRRGSRKKQQQQQQQQQDSSSSSRGGVGGGEELKQRPIADVPTKRQQPPPEVLQQQRKKHQDEVSSLTTKNYRLAKELADLRLRHRDECKNNTRLTMENMNLASRCREAISHVAMLKKELAMQQKTTAQALASQRQQTQRMADNLTTSFISNSSSPDTHGSNSSSSSKLRNKSHRVSDENDDGDDDNLLRLVSNTPSPDRTSLRVRTNIDVDESHSSKLVTTTTNTTTAAAALSTRASSPTEEFRDSPATSTTASPKAVFSNLDEEDIVVDVISPLKNESNPVESNRDYNEKVDEAGTGTGMSFFPFSASPKTFTKSHSNRGSNSYDEEFPSDVIDQAENNGSAVGGHGKDSRHNRKMNLMNSIDAFEKSFSTDFPDSFTPKEGTNNASGEGSEQRKIYNPFFATPEKRPNENHDSNLPDVNDDGSPEGRLKTGGDPYVYNTPTEEKKEDEPFGKEYDTPPKINIENKRPSGITNKNNDNNNNNNNNSKEEPGRPEKLIPTTARARYERALGPRESIVNSTTQNEVEPSHNSSQSRDMITGPESNSPSALFRRIQQKRRMSGKKKTSVEEPVSGSSSEMMELPPAESPSSKQKSITSIVDAFEQNDTNMNADLMNGSGGGGDGNSMKKEQNSKSSSRFHPIKSMRSRSVKKPISYAEPALNTKLRRGDTYFPKANGQPPQVVSP</sequence>
<feature type="region of interest" description="Disordered" evidence="3">
    <location>
        <begin position="1"/>
        <end position="69"/>
    </location>
</feature>
<dbReference type="GO" id="GO:0000775">
    <property type="term" value="C:chromosome, centromeric region"/>
    <property type="evidence" value="ECO:0007669"/>
    <property type="project" value="InterPro"/>
</dbReference>
<evidence type="ECO:0000256" key="1">
    <source>
        <dbReference type="ARBA" id="ARBA00010845"/>
    </source>
</evidence>
<dbReference type="AlphaFoldDB" id="A0A1E7FP81"/>
<feature type="compositionally biased region" description="Basic and acidic residues" evidence="3">
    <location>
        <begin position="207"/>
        <end position="216"/>
    </location>
</feature>
<gene>
    <name evidence="5" type="ORF">FRACYDRAFT_236033</name>
</gene>
<feature type="region of interest" description="Disordered" evidence="3">
    <location>
        <begin position="373"/>
        <end position="595"/>
    </location>
</feature>
<evidence type="ECO:0000313" key="6">
    <source>
        <dbReference type="Proteomes" id="UP000095751"/>
    </source>
</evidence>
<dbReference type="KEGG" id="fcy:FRACYDRAFT_236033"/>
<feature type="domain" description="Shugoshin C-terminal" evidence="4">
    <location>
        <begin position="645"/>
        <end position="666"/>
    </location>
</feature>
<name>A0A1E7FP81_9STRA</name>
<feature type="compositionally biased region" description="Polar residues" evidence="3">
    <location>
        <begin position="383"/>
        <end position="392"/>
    </location>
</feature>
<feature type="compositionally biased region" description="Basic and acidic residues" evidence="3">
    <location>
        <begin position="488"/>
        <end position="497"/>
    </location>
</feature>
<feature type="compositionally biased region" description="Low complexity" evidence="3">
    <location>
        <begin position="569"/>
        <end position="581"/>
    </location>
</feature>
<dbReference type="GO" id="GO:0005634">
    <property type="term" value="C:nucleus"/>
    <property type="evidence" value="ECO:0007669"/>
    <property type="project" value="InterPro"/>
</dbReference>
<feature type="compositionally biased region" description="Low complexity" evidence="3">
    <location>
        <begin position="217"/>
        <end position="241"/>
    </location>
</feature>
<feature type="compositionally biased region" description="Low complexity" evidence="3">
    <location>
        <begin position="10"/>
        <end position="24"/>
    </location>
</feature>
<feature type="compositionally biased region" description="Basic residues" evidence="3">
    <location>
        <begin position="639"/>
        <end position="650"/>
    </location>
</feature>
<feature type="compositionally biased region" description="Basic and acidic residues" evidence="3">
    <location>
        <begin position="444"/>
        <end position="469"/>
    </location>
</feature>
<accession>A0A1E7FP81</accession>
<feature type="compositionally biased region" description="Polar residues" evidence="3">
    <location>
        <begin position="517"/>
        <end position="548"/>
    </location>
</feature>